<dbReference type="Proteomes" id="UP000053424">
    <property type="component" value="Unassembled WGS sequence"/>
</dbReference>
<dbReference type="GO" id="GO:0005737">
    <property type="term" value="C:cytoplasm"/>
    <property type="evidence" value="ECO:0007669"/>
    <property type="project" value="TreeGrafter"/>
</dbReference>
<dbReference type="InterPro" id="IPR036047">
    <property type="entry name" value="F-box-like_dom_sf"/>
</dbReference>
<dbReference type="Gene3D" id="3.80.10.10">
    <property type="entry name" value="Ribonuclease Inhibitor"/>
    <property type="match status" value="1"/>
</dbReference>
<reference evidence="2 3" key="1">
    <citation type="submission" date="2014-04" db="EMBL/GenBank/DDBJ databases">
        <authorList>
            <consortium name="DOE Joint Genome Institute"/>
            <person name="Kuo A."/>
            <person name="Gay G."/>
            <person name="Dore J."/>
            <person name="Kohler A."/>
            <person name="Nagy L.G."/>
            <person name="Floudas D."/>
            <person name="Copeland A."/>
            <person name="Barry K.W."/>
            <person name="Cichocki N."/>
            <person name="Veneault-Fourrey C."/>
            <person name="LaButti K."/>
            <person name="Lindquist E.A."/>
            <person name="Lipzen A."/>
            <person name="Lundell T."/>
            <person name="Morin E."/>
            <person name="Murat C."/>
            <person name="Sun H."/>
            <person name="Tunlid A."/>
            <person name="Henrissat B."/>
            <person name="Grigoriev I.V."/>
            <person name="Hibbett D.S."/>
            <person name="Martin F."/>
            <person name="Nordberg H.P."/>
            <person name="Cantor M.N."/>
            <person name="Hua S.X."/>
        </authorList>
    </citation>
    <scope>NUCLEOTIDE SEQUENCE [LARGE SCALE GENOMIC DNA]</scope>
    <source>
        <strain evidence="3">h7</strain>
    </source>
</reference>
<evidence type="ECO:0000259" key="1">
    <source>
        <dbReference type="PROSITE" id="PS50181"/>
    </source>
</evidence>
<dbReference type="HOGENOM" id="CLU_017901_0_0_1"/>
<dbReference type="OrthoDB" id="2585512at2759"/>
<dbReference type="SUPFAM" id="SSF52047">
    <property type="entry name" value="RNI-like"/>
    <property type="match status" value="1"/>
</dbReference>
<reference evidence="3" key="2">
    <citation type="submission" date="2015-01" db="EMBL/GenBank/DDBJ databases">
        <title>Evolutionary Origins and Diversification of the Mycorrhizal Mutualists.</title>
        <authorList>
            <consortium name="DOE Joint Genome Institute"/>
            <consortium name="Mycorrhizal Genomics Consortium"/>
            <person name="Kohler A."/>
            <person name="Kuo A."/>
            <person name="Nagy L.G."/>
            <person name="Floudas D."/>
            <person name="Copeland A."/>
            <person name="Barry K.W."/>
            <person name="Cichocki N."/>
            <person name="Veneault-Fourrey C."/>
            <person name="LaButti K."/>
            <person name="Lindquist E.A."/>
            <person name="Lipzen A."/>
            <person name="Lundell T."/>
            <person name="Morin E."/>
            <person name="Murat C."/>
            <person name="Riley R."/>
            <person name="Ohm R."/>
            <person name="Sun H."/>
            <person name="Tunlid A."/>
            <person name="Henrissat B."/>
            <person name="Grigoriev I.V."/>
            <person name="Hibbett D.S."/>
            <person name="Martin F."/>
        </authorList>
    </citation>
    <scope>NUCLEOTIDE SEQUENCE [LARGE SCALE GENOMIC DNA]</scope>
    <source>
        <strain evidence="3">h7</strain>
    </source>
</reference>
<dbReference type="AlphaFoldDB" id="A0A0C2YJY6"/>
<feature type="domain" description="F-box" evidence="1">
    <location>
        <begin position="1"/>
        <end position="46"/>
    </location>
</feature>
<evidence type="ECO:0000313" key="2">
    <source>
        <dbReference type="EMBL" id="KIM41347.1"/>
    </source>
</evidence>
<dbReference type="SUPFAM" id="SSF81383">
    <property type="entry name" value="F-box domain"/>
    <property type="match status" value="1"/>
</dbReference>
<organism evidence="2 3">
    <name type="scientific">Hebeloma cylindrosporum</name>
    <dbReference type="NCBI Taxonomy" id="76867"/>
    <lineage>
        <taxon>Eukaryota</taxon>
        <taxon>Fungi</taxon>
        <taxon>Dikarya</taxon>
        <taxon>Basidiomycota</taxon>
        <taxon>Agaricomycotina</taxon>
        <taxon>Agaricomycetes</taxon>
        <taxon>Agaricomycetidae</taxon>
        <taxon>Agaricales</taxon>
        <taxon>Agaricineae</taxon>
        <taxon>Hymenogastraceae</taxon>
        <taxon>Hebeloma</taxon>
    </lineage>
</organism>
<sequence>MLFLDLPLEILPEILEYVVKPQHLATVCLVNKTFNPFATRRLYERISIYSWHKEGKVKVIKLFDTLSRNPHLASFLYKLEIRDFPKAITILDDDIHARVHRGLKNCTNLRSCAWTRDGSLNSDILEALTHCPNLQELELNGNDQGHYDTRSLLAFTHLRRLSIIMPSTGVMAELNPWLALTGHTLRSLTLICRATPVVTDVALERISPYLANLDILHLAGCPKVTHRGVCAVISSNLNGLIGLGLEGVSPRFDMAEFARQCNSSGVLKRLRSITLTVYQQLVMKEWITGVLDLLGDSPLELFQIYSTGAFFESPMTDNFWRQLVLTHGKRLTRFSVHRMLISLEAIKTICLQCTRLEQLFVVVEPSSLQQLAKSLSFARKLRTIHVNYPIEECMEVPPVLPVTEALSIINQCSSTVTQFGCNARVWQVERTVFRGEDGTLQTRSNLAPYGMPEVPEQFLVVRT</sequence>
<dbReference type="PANTHER" id="PTHR13382">
    <property type="entry name" value="MITOCHONDRIAL ATP SYNTHASE COUPLING FACTOR B"/>
    <property type="match status" value="1"/>
</dbReference>
<dbReference type="InterPro" id="IPR001810">
    <property type="entry name" value="F-box_dom"/>
</dbReference>
<dbReference type="STRING" id="686832.A0A0C2YJY6"/>
<dbReference type="InterPro" id="IPR032675">
    <property type="entry name" value="LRR_dom_sf"/>
</dbReference>
<accession>A0A0C2YJY6</accession>
<dbReference type="InterPro" id="IPR050648">
    <property type="entry name" value="F-box_LRR-repeat"/>
</dbReference>
<dbReference type="PROSITE" id="PS50181">
    <property type="entry name" value="FBOX"/>
    <property type="match status" value="1"/>
</dbReference>
<evidence type="ECO:0000313" key="3">
    <source>
        <dbReference type="Proteomes" id="UP000053424"/>
    </source>
</evidence>
<dbReference type="PANTHER" id="PTHR13382:SF21">
    <property type="entry name" value="OS12G0601000 PROTEIN"/>
    <property type="match status" value="1"/>
</dbReference>
<protein>
    <recommendedName>
        <fullName evidence="1">F-box domain-containing protein</fullName>
    </recommendedName>
</protein>
<gene>
    <name evidence="2" type="ORF">M413DRAFT_146971</name>
</gene>
<name>A0A0C2YJY6_HEBCY</name>
<dbReference type="Pfam" id="PF12937">
    <property type="entry name" value="F-box-like"/>
    <property type="match status" value="1"/>
</dbReference>
<proteinExistence type="predicted"/>
<keyword evidence="3" id="KW-1185">Reference proteome</keyword>
<dbReference type="EMBL" id="KN831780">
    <property type="protein sequence ID" value="KIM41347.1"/>
    <property type="molecule type" value="Genomic_DNA"/>
</dbReference>